<comment type="similarity">
    <text evidence="1">Belongs to the 'phage' integrase family.</text>
</comment>
<keyword evidence="6" id="KW-1185">Reference proteome</keyword>
<dbReference type="Pfam" id="PF00589">
    <property type="entry name" value="Phage_integrase"/>
    <property type="match status" value="1"/>
</dbReference>
<dbReference type="InterPro" id="IPR011010">
    <property type="entry name" value="DNA_brk_join_enz"/>
</dbReference>
<gene>
    <name evidence="5" type="ORF">FHX44_114138</name>
</gene>
<accession>A0A561STM3</accession>
<dbReference type="GO" id="GO:0006310">
    <property type="term" value="P:DNA recombination"/>
    <property type="evidence" value="ECO:0007669"/>
    <property type="project" value="UniProtKB-KW"/>
</dbReference>
<evidence type="ECO:0000313" key="5">
    <source>
        <dbReference type="EMBL" id="TWF78218.1"/>
    </source>
</evidence>
<dbReference type="InterPro" id="IPR013762">
    <property type="entry name" value="Integrase-like_cat_sf"/>
</dbReference>
<comment type="caution">
    <text evidence="5">The sequence shown here is derived from an EMBL/GenBank/DDBJ whole genome shotgun (WGS) entry which is preliminary data.</text>
</comment>
<organism evidence="5 6">
    <name type="scientific">Pseudonocardia hierapolitana</name>
    <dbReference type="NCBI Taxonomy" id="1128676"/>
    <lineage>
        <taxon>Bacteria</taxon>
        <taxon>Bacillati</taxon>
        <taxon>Actinomycetota</taxon>
        <taxon>Actinomycetes</taxon>
        <taxon>Pseudonocardiales</taxon>
        <taxon>Pseudonocardiaceae</taxon>
        <taxon>Pseudonocardia</taxon>
    </lineage>
</organism>
<dbReference type="InterPro" id="IPR002104">
    <property type="entry name" value="Integrase_catalytic"/>
</dbReference>
<proteinExistence type="inferred from homology"/>
<dbReference type="Gene3D" id="1.10.443.10">
    <property type="entry name" value="Intergrase catalytic core"/>
    <property type="match status" value="1"/>
</dbReference>
<dbReference type="PROSITE" id="PS51898">
    <property type="entry name" value="TYR_RECOMBINASE"/>
    <property type="match status" value="1"/>
</dbReference>
<evidence type="ECO:0000259" key="4">
    <source>
        <dbReference type="PROSITE" id="PS51898"/>
    </source>
</evidence>
<dbReference type="Proteomes" id="UP000321261">
    <property type="component" value="Unassembled WGS sequence"/>
</dbReference>
<evidence type="ECO:0000256" key="1">
    <source>
        <dbReference type="ARBA" id="ARBA00008857"/>
    </source>
</evidence>
<dbReference type="PANTHER" id="PTHR30349:SF41">
    <property type="entry name" value="INTEGRASE_RECOMBINASE PROTEIN MJ0367-RELATED"/>
    <property type="match status" value="1"/>
</dbReference>
<dbReference type="GO" id="GO:0015074">
    <property type="term" value="P:DNA integration"/>
    <property type="evidence" value="ECO:0007669"/>
    <property type="project" value="InterPro"/>
</dbReference>
<reference evidence="5 6" key="1">
    <citation type="submission" date="2019-06" db="EMBL/GenBank/DDBJ databases">
        <title>Sequencing the genomes of 1000 actinobacteria strains.</title>
        <authorList>
            <person name="Klenk H.-P."/>
        </authorList>
    </citation>
    <scope>NUCLEOTIDE SEQUENCE [LARGE SCALE GENOMIC DNA]</scope>
    <source>
        <strain evidence="5 6">DSM 45671</strain>
    </source>
</reference>
<dbReference type="GO" id="GO:0003677">
    <property type="term" value="F:DNA binding"/>
    <property type="evidence" value="ECO:0007669"/>
    <property type="project" value="UniProtKB-KW"/>
</dbReference>
<keyword evidence="2" id="KW-0238">DNA-binding</keyword>
<keyword evidence="3" id="KW-0233">DNA recombination</keyword>
<dbReference type="SUPFAM" id="SSF56349">
    <property type="entry name" value="DNA breaking-rejoining enzymes"/>
    <property type="match status" value="1"/>
</dbReference>
<sequence>MQRVDEVLDTPGSARLVLAEGVSYLDPAPAVFEAMLQGWARQQRVRFLKAETIQRRQDLVRRVVRFSGQYPWEWTAAELEAFIDSRRSAAQIVVSTARGYLGGLQMFLGYLTDPRYGWPEACRERFGRAPVQLLGEWNTIAHVSAYEGGPGRRPLSYDEVQALFDAADGLVDEIRARGRKGGLAAQRDAAVLKTVYAFGLRRQEAWGLDLADLRRNPKVPGFGQMGALLVRWGKSSRGSPPKRRTVLLVPEMDWVVPLLEQWLHEVRPRFGPGGHPALFTTERRGRMSMRGINDAFVAARDAAGLDGVLDLHCLRHSYVTHLIEFDYPERFVQDQVGHAYASTTALYTGV</sequence>
<dbReference type="AlphaFoldDB" id="A0A561STM3"/>
<name>A0A561STM3_9PSEU</name>
<evidence type="ECO:0000313" key="6">
    <source>
        <dbReference type="Proteomes" id="UP000321261"/>
    </source>
</evidence>
<evidence type="ECO:0000256" key="3">
    <source>
        <dbReference type="ARBA" id="ARBA00023172"/>
    </source>
</evidence>
<evidence type="ECO:0000256" key="2">
    <source>
        <dbReference type="ARBA" id="ARBA00023125"/>
    </source>
</evidence>
<dbReference type="EMBL" id="VIWU01000001">
    <property type="protein sequence ID" value="TWF78218.1"/>
    <property type="molecule type" value="Genomic_DNA"/>
</dbReference>
<dbReference type="CDD" id="cd00397">
    <property type="entry name" value="DNA_BRE_C"/>
    <property type="match status" value="1"/>
</dbReference>
<dbReference type="InterPro" id="IPR050090">
    <property type="entry name" value="Tyrosine_recombinase_XerCD"/>
</dbReference>
<feature type="domain" description="Tyr recombinase" evidence="4">
    <location>
        <begin position="150"/>
        <end position="350"/>
    </location>
</feature>
<protein>
    <submittedName>
        <fullName evidence="5">Phage integrase family protein</fullName>
    </submittedName>
</protein>
<dbReference type="PANTHER" id="PTHR30349">
    <property type="entry name" value="PHAGE INTEGRASE-RELATED"/>
    <property type="match status" value="1"/>
</dbReference>